<gene>
    <name evidence="1" type="ORF">CFX0092_B0751</name>
</gene>
<proteinExistence type="predicted"/>
<dbReference type="AlphaFoldDB" id="A0A160TAB1"/>
<dbReference type="Proteomes" id="UP000215027">
    <property type="component" value="Chromosome II"/>
</dbReference>
<dbReference type="EMBL" id="LN890656">
    <property type="protein sequence ID" value="CUS06285.1"/>
    <property type="molecule type" value="Genomic_DNA"/>
</dbReference>
<reference evidence="1" key="1">
    <citation type="submission" date="2016-01" db="EMBL/GenBank/DDBJ databases">
        <authorList>
            <person name="Mcilroy J.S."/>
            <person name="Karst M S."/>
            <person name="Albertsen M."/>
        </authorList>
    </citation>
    <scope>NUCLEOTIDE SEQUENCE</scope>
    <source>
        <strain evidence="1">Cfx-K</strain>
    </source>
</reference>
<dbReference type="KEGG" id="pbf:CFX0092_B0751"/>
<name>A0A160TAB1_9CHLR</name>
<accession>A0A160TAB1</accession>
<keyword evidence="2" id="KW-1185">Reference proteome</keyword>
<organism evidence="1 2">
    <name type="scientific">Candidatus Promineifilum breve</name>
    <dbReference type="NCBI Taxonomy" id="1806508"/>
    <lineage>
        <taxon>Bacteria</taxon>
        <taxon>Bacillati</taxon>
        <taxon>Chloroflexota</taxon>
        <taxon>Ardenticatenia</taxon>
        <taxon>Candidatus Promineifilales</taxon>
        <taxon>Candidatus Promineifilaceae</taxon>
        <taxon>Candidatus Promineifilum</taxon>
    </lineage>
</organism>
<protein>
    <submittedName>
        <fullName evidence="1">Uncharacterized protein</fullName>
    </submittedName>
</protein>
<sequence>MTRLFAVASPLRPYASAPLHPCTPAPLHPCTPAPLRAVPTQHNSLPHDGFGLIFA</sequence>
<evidence type="ECO:0000313" key="2">
    <source>
        <dbReference type="Proteomes" id="UP000215027"/>
    </source>
</evidence>
<evidence type="ECO:0000313" key="1">
    <source>
        <dbReference type="EMBL" id="CUS06285.1"/>
    </source>
</evidence>